<dbReference type="InterPro" id="IPR003692">
    <property type="entry name" value="Hydantoinase_B"/>
</dbReference>
<sequence>MSLTAAERTIFADLFAAVAEEMGNALMRLSFSPNIKERRDFSCAVFDAQGRMVAQAAHIPVHLGSMPLAVRVALSAFREFAAGDVVILNDPFAGGTHLPDVTVIVPVFWRRRLWGFVASRAHYADIGGAKAGSLFAATSIFEEGVRIPPIKLWQGGKLNAAAMALLRANVRLPDQLQRDLEAQRVVGELGARRVNELLARYGARRFNEAVTDLLAYAERMMRSVIAQIPDGVYAFTDMLDDDGVSDEPVPICVRLTIAGERAVADFTGTAPQRVGSINCPLTVTLAAVRYCFLCLAPEGMPLNEGAFAPIEVVAPAGTVVNAVFPAAVAAGNVETSQRIVDVVMGALAQALPDRIPAASCGTMNNFAFGGYDPLRQRLFAYYETIGGGAGACPHKDGADAVHVHMTNTQNTPIEALEMELPVRVTRYELAMDKAGKGKHRGGAGIVREVQFLVPAQVSIISERRKYAPYGLQGGENGGLGENWLVRQDGTTQPLPGKVSLTVQAGERIRIVTPGGGGWGKPVSEKATG</sequence>
<proteinExistence type="predicted"/>
<dbReference type="InterPro" id="IPR045079">
    <property type="entry name" value="Oxoprolinase-like"/>
</dbReference>
<gene>
    <name evidence="2" type="primary">apc4</name>
    <name evidence="2" type="ORF">HRbin17_00870</name>
</gene>
<feature type="domain" description="Hydantoinase B/oxoprolinase" evidence="1">
    <location>
        <begin position="9"/>
        <end position="521"/>
    </location>
</feature>
<dbReference type="GO" id="GO:0006749">
    <property type="term" value="P:glutathione metabolic process"/>
    <property type="evidence" value="ECO:0007669"/>
    <property type="project" value="TreeGrafter"/>
</dbReference>
<dbReference type="Proteomes" id="UP000236173">
    <property type="component" value="Unassembled WGS sequence"/>
</dbReference>
<dbReference type="PANTHER" id="PTHR11365">
    <property type="entry name" value="5-OXOPROLINASE RELATED"/>
    <property type="match status" value="1"/>
</dbReference>
<reference evidence="3" key="1">
    <citation type="submission" date="2017-09" db="EMBL/GenBank/DDBJ databases">
        <title>Metaegenomics of thermophilic ammonia-oxidizing enrichment culture.</title>
        <authorList>
            <person name="Kato S."/>
            <person name="Suzuki K."/>
        </authorList>
    </citation>
    <scope>NUCLEOTIDE SEQUENCE [LARGE SCALE GENOMIC DNA]</scope>
</reference>
<dbReference type="GO" id="GO:0017168">
    <property type="term" value="F:5-oxoprolinase (ATP-hydrolyzing) activity"/>
    <property type="evidence" value="ECO:0007669"/>
    <property type="project" value="TreeGrafter"/>
</dbReference>
<protein>
    <submittedName>
        <fullName evidence="2">Acetophenone carboxylase delta subunit</fullName>
        <ecNumber evidence="2">6.4.1.8</ecNumber>
    </submittedName>
</protein>
<dbReference type="EMBL" id="BEHT01000009">
    <property type="protein sequence ID" value="GBC98361.1"/>
    <property type="molecule type" value="Genomic_DNA"/>
</dbReference>
<dbReference type="EC" id="6.4.1.8" evidence="2"/>
<name>A0A2H5XAZ0_9BACT</name>
<evidence type="ECO:0000313" key="2">
    <source>
        <dbReference type="EMBL" id="GBC98361.1"/>
    </source>
</evidence>
<dbReference type="PANTHER" id="PTHR11365:SF23">
    <property type="entry name" value="HYPOTHETICAL 5-OXOPROLINASE (EUROFUNG)-RELATED"/>
    <property type="match status" value="1"/>
</dbReference>
<evidence type="ECO:0000259" key="1">
    <source>
        <dbReference type="Pfam" id="PF02538"/>
    </source>
</evidence>
<dbReference type="AlphaFoldDB" id="A0A2H5XAZ0"/>
<evidence type="ECO:0000313" key="3">
    <source>
        <dbReference type="Proteomes" id="UP000236173"/>
    </source>
</evidence>
<organism evidence="2 3">
    <name type="scientific">Candidatus Fervidibacter japonicus</name>
    <dbReference type="NCBI Taxonomy" id="2035412"/>
    <lineage>
        <taxon>Bacteria</taxon>
        <taxon>Candidatus Fervidibacterota</taxon>
        <taxon>Candidatus Fervidibacter</taxon>
    </lineage>
</organism>
<keyword evidence="2" id="KW-0436">Ligase</keyword>
<dbReference type="GO" id="GO:0005829">
    <property type="term" value="C:cytosol"/>
    <property type="evidence" value="ECO:0007669"/>
    <property type="project" value="TreeGrafter"/>
</dbReference>
<comment type="caution">
    <text evidence="2">The sequence shown here is derived from an EMBL/GenBank/DDBJ whole genome shotgun (WGS) entry which is preliminary data.</text>
</comment>
<dbReference type="GO" id="GO:0016874">
    <property type="term" value="F:ligase activity"/>
    <property type="evidence" value="ECO:0007669"/>
    <property type="project" value="UniProtKB-KW"/>
</dbReference>
<accession>A0A2H5XAZ0</accession>
<dbReference type="Pfam" id="PF02538">
    <property type="entry name" value="Hydantoinase_B"/>
    <property type="match status" value="1"/>
</dbReference>